<organism evidence="2 3">
    <name type="scientific">Arundinibacter roseus</name>
    <dbReference type="NCBI Taxonomy" id="2070510"/>
    <lineage>
        <taxon>Bacteria</taxon>
        <taxon>Pseudomonadati</taxon>
        <taxon>Bacteroidota</taxon>
        <taxon>Cytophagia</taxon>
        <taxon>Cytophagales</taxon>
        <taxon>Spirosomataceae</taxon>
        <taxon>Arundinibacter</taxon>
    </lineage>
</organism>
<protein>
    <recommendedName>
        <fullName evidence="4">DUF2511 domain-containing protein</fullName>
    </recommendedName>
</protein>
<keyword evidence="1" id="KW-0812">Transmembrane</keyword>
<sequence length="150" mass="16918">MKKSRRWPYYLLGVLVILYLIGRFSDKPKDQIDNPVVSEAAAIPTEKESQVKEQKPTKRKFFAADFGHAWPLIGIESGEVYCVEKAIVFRADQGGQVYALNGWANSYGRSNNFDWRPIGDVQTVGKDVSFLLEAGKELCSSDSEIQNVER</sequence>
<keyword evidence="3" id="KW-1185">Reference proteome</keyword>
<proteinExistence type="predicted"/>
<dbReference type="RefSeq" id="WP_132117865.1">
    <property type="nucleotide sequence ID" value="NZ_SMJU01000007.1"/>
</dbReference>
<accession>A0A4R4K9C9</accession>
<dbReference type="EMBL" id="SMJU01000007">
    <property type="protein sequence ID" value="TDB64374.1"/>
    <property type="molecule type" value="Genomic_DNA"/>
</dbReference>
<feature type="transmembrane region" description="Helical" evidence="1">
    <location>
        <begin position="7"/>
        <end position="25"/>
    </location>
</feature>
<comment type="caution">
    <text evidence="2">The sequence shown here is derived from an EMBL/GenBank/DDBJ whole genome shotgun (WGS) entry which is preliminary data.</text>
</comment>
<keyword evidence="1" id="KW-1133">Transmembrane helix</keyword>
<dbReference type="Proteomes" id="UP000295706">
    <property type="component" value="Unassembled WGS sequence"/>
</dbReference>
<gene>
    <name evidence="2" type="ORF">EZE20_11870</name>
</gene>
<evidence type="ECO:0000256" key="1">
    <source>
        <dbReference type="SAM" id="Phobius"/>
    </source>
</evidence>
<evidence type="ECO:0000313" key="2">
    <source>
        <dbReference type="EMBL" id="TDB64374.1"/>
    </source>
</evidence>
<name>A0A4R4K9C9_9BACT</name>
<dbReference type="AlphaFoldDB" id="A0A4R4K9C9"/>
<evidence type="ECO:0000313" key="3">
    <source>
        <dbReference type="Proteomes" id="UP000295706"/>
    </source>
</evidence>
<reference evidence="2 3" key="1">
    <citation type="submission" date="2019-02" db="EMBL/GenBank/DDBJ databases">
        <title>Arundinibacter roseus gen. nov., sp. nov., a new member of the family Cytophagaceae.</title>
        <authorList>
            <person name="Szuroczki S."/>
            <person name="Khayer B."/>
            <person name="Sproer C."/>
            <person name="Toumi M."/>
            <person name="Szabo A."/>
            <person name="Felfoldi T."/>
            <person name="Schumann P."/>
            <person name="Toth E."/>
        </authorList>
    </citation>
    <scope>NUCLEOTIDE SEQUENCE [LARGE SCALE GENOMIC DNA]</scope>
    <source>
        <strain evidence="2 3">DMA-k-7a</strain>
    </source>
</reference>
<evidence type="ECO:0008006" key="4">
    <source>
        <dbReference type="Google" id="ProtNLM"/>
    </source>
</evidence>
<keyword evidence="1" id="KW-0472">Membrane</keyword>